<evidence type="ECO:0000313" key="2">
    <source>
        <dbReference type="EMBL" id="MCD1610515.1"/>
    </source>
</evidence>
<keyword evidence="3" id="KW-1185">Reference proteome</keyword>
<dbReference type="RefSeq" id="WP_102833641.1">
    <property type="nucleotide sequence ID" value="NZ_JAINWF010000021.1"/>
</dbReference>
<keyword evidence="1" id="KW-0812">Transmembrane</keyword>
<comment type="caution">
    <text evidence="2">The sequence shown here is derived from an EMBL/GenBank/DDBJ whole genome shotgun (WGS) entry which is preliminary data.</text>
</comment>
<feature type="transmembrane region" description="Helical" evidence="1">
    <location>
        <begin position="46"/>
        <end position="67"/>
    </location>
</feature>
<dbReference type="AlphaFoldDB" id="A0A9X1N658"/>
<keyword evidence="1" id="KW-1133">Transmembrane helix</keyword>
<dbReference type="EMBL" id="JAINWF010000021">
    <property type="protein sequence ID" value="MCD1610515.1"/>
    <property type="molecule type" value="Genomic_DNA"/>
</dbReference>
<reference evidence="2" key="1">
    <citation type="submission" date="2021-08" db="EMBL/GenBank/DDBJ databases">
        <title>Isolation and characterization of neutrophilic mixotrophic iron-oxidizing bacteria from deep-sea hydrothermal vents.</title>
        <authorList>
            <person name="He Y."/>
        </authorList>
    </citation>
    <scope>NUCLEOTIDE SEQUENCE</scope>
    <source>
        <strain evidence="2">IOP_13</strain>
    </source>
</reference>
<name>A0A9X1N658_9GAMM</name>
<evidence type="ECO:0000256" key="1">
    <source>
        <dbReference type="SAM" id="Phobius"/>
    </source>
</evidence>
<protein>
    <submittedName>
        <fullName evidence="2">Uncharacterized protein</fullName>
    </submittedName>
</protein>
<organism evidence="2 3">
    <name type="scientific">Stutzerimonas kunmingensis</name>
    <dbReference type="NCBI Taxonomy" id="1211807"/>
    <lineage>
        <taxon>Bacteria</taxon>
        <taxon>Pseudomonadati</taxon>
        <taxon>Pseudomonadota</taxon>
        <taxon>Gammaproteobacteria</taxon>
        <taxon>Pseudomonadales</taxon>
        <taxon>Pseudomonadaceae</taxon>
        <taxon>Stutzerimonas</taxon>
    </lineage>
</organism>
<sequence>MENKQKELISWILFWTFWVIFVLYCLGTLAMLFLGFGEVQEAERPMLINMLVGEVSVGLLALFYSVFNLKKGAGNSPIDNDELNRLKAQVFSRDNEISSLKSKLEKEKSRAGQYPGSNKYRDTIKGLCSSLTDTKLEDLIKKLGLDADNMSQERQKVFAEIGLMKDEGILVNQNSLYPDAVRLAKKA</sequence>
<dbReference type="Proteomes" id="UP001138989">
    <property type="component" value="Unassembled WGS sequence"/>
</dbReference>
<evidence type="ECO:0000313" key="3">
    <source>
        <dbReference type="Proteomes" id="UP001138989"/>
    </source>
</evidence>
<gene>
    <name evidence="2" type="ORF">K7H17_21960</name>
</gene>
<feature type="transmembrane region" description="Helical" evidence="1">
    <location>
        <begin position="12"/>
        <end position="34"/>
    </location>
</feature>
<accession>A0A9X1N658</accession>
<keyword evidence="1" id="KW-0472">Membrane</keyword>
<proteinExistence type="predicted"/>